<dbReference type="AlphaFoldDB" id="A0A8S9J1S1"/>
<organism evidence="2">
    <name type="scientific">Brassica cretica</name>
    <name type="common">Mustard</name>
    <dbReference type="NCBI Taxonomy" id="69181"/>
    <lineage>
        <taxon>Eukaryota</taxon>
        <taxon>Viridiplantae</taxon>
        <taxon>Streptophyta</taxon>
        <taxon>Embryophyta</taxon>
        <taxon>Tracheophyta</taxon>
        <taxon>Spermatophyta</taxon>
        <taxon>Magnoliopsida</taxon>
        <taxon>eudicotyledons</taxon>
        <taxon>Gunneridae</taxon>
        <taxon>Pentapetalae</taxon>
        <taxon>rosids</taxon>
        <taxon>malvids</taxon>
        <taxon>Brassicales</taxon>
        <taxon>Brassicaceae</taxon>
        <taxon>Brassiceae</taxon>
        <taxon>Brassica</taxon>
    </lineage>
</organism>
<name>A0A8S9J1S1_BRACR</name>
<proteinExistence type="predicted"/>
<evidence type="ECO:0000256" key="1">
    <source>
        <dbReference type="SAM" id="MobiDB-lite"/>
    </source>
</evidence>
<dbReference type="EMBL" id="QGKY02001015">
    <property type="protein sequence ID" value="KAF2575236.1"/>
    <property type="molecule type" value="Genomic_DNA"/>
</dbReference>
<protein>
    <submittedName>
        <fullName evidence="2">Uncharacterized protein</fullName>
    </submittedName>
</protein>
<gene>
    <name evidence="2" type="ORF">F2Q70_00004440</name>
</gene>
<reference evidence="2" key="1">
    <citation type="submission" date="2019-12" db="EMBL/GenBank/DDBJ databases">
        <title>Genome sequencing and annotation of Brassica cretica.</title>
        <authorList>
            <person name="Studholme D.J."/>
            <person name="Sarris P.F."/>
        </authorList>
    </citation>
    <scope>NUCLEOTIDE SEQUENCE</scope>
    <source>
        <strain evidence="2">PFS-102/07</strain>
        <tissue evidence="2">Leaf</tissue>
    </source>
</reference>
<feature type="compositionally biased region" description="Basic and acidic residues" evidence="1">
    <location>
        <begin position="14"/>
        <end position="24"/>
    </location>
</feature>
<sequence>MVTNLKGRPGGYGTDERREKEPRVRKTYRKEREMAGRLIGVSDMTAVGCVLSDGSRCAYDGVWRVQSVGPCASHRKDTVGLVCTDGSCVLMERDDCGTLGGYVREWFDGYDQDWRRTERDRLMRLGRLFP</sequence>
<comment type="caution">
    <text evidence="2">The sequence shown here is derived from an EMBL/GenBank/DDBJ whole genome shotgun (WGS) entry which is preliminary data.</text>
</comment>
<feature type="region of interest" description="Disordered" evidence="1">
    <location>
        <begin position="1"/>
        <end position="24"/>
    </location>
</feature>
<evidence type="ECO:0000313" key="2">
    <source>
        <dbReference type="EMBL" id="KAF2575236.1"/>
    </source>
</evidence>
<accession>A0A8S9J1S1</accession>